<dbReference type="SUPFAM" id="SSF52540">
    <property type="entry name" value="P-loop containing nucleoside triphosphate hydrolases"/>
    <property type="match status" value="1"/>
</dbReference>
<evidence type="ECO:0000259" key="8">
    <source>
        <dbReference type="PROSITE" id="PS50893"/>
    </source>
</evidence>
<dbReference type="EMBL" id="JBHLUE010000017">
    <property type="protein sequence ID" value="MFC0566832.1"/>
    <property type="molecule type" value="Genomic_DNA"/>
</dbReference>
<evidence type="ECO:0000256" key="3">
    <source>
        <dbReference type="ARBA" id="ARBA00022741"/>
    </source>
</evidence>
<dbReference type="Gene3D" id="1.20.1560.10">
    <property type="entry name" value="ABC transporter type 1, transmembrane domain"/>
    <property type="match status" value="1"/>
</dbReference>
<name>A0ABV6P1D8_9ACTN</name>
<dbReference type="Pfam" id="PF00005">
    <property type="entry name" value="ABC_tran"/>
    <property type="match status" value="1"/>
</dbReference>
<protein>
    <submittedName>
        <fullName evidence="10">ABC transporter ATP-binding protein</fullName>
    </submittedName>
</protein>
<dbReference type="SMART" id="SM00382">
    <property type="entry name" value="AAA"/>
    <property type="match status" value="1"/>
</dbReference>
<keyword evidence="4 10" id="KW-0067">ATP-binding</keyword>
<evidence type="ECO:0000256" key="5">
    <source>
        <dbReference type="ARBA" id="ARBA00022989"/>
    </source>
</evidence>
<dbReference type="GO" id="GO:0005524">
    <property type="term" value="F:ATP binding"/>
    <property type="evidence" value="ECO:0007669"/>
    <property type="project" value="UniProtKB-KW"/>
</dbReference>
<keyword evidence="2 7" id="KW-0812">Transmembrane</keyword>
<dbReference type="PANTHER" id="PTHR24221">
    <property type="entry name" value="ATP-BINDING CASSETTE SUB-FAMILY B"/>
    <property type="match status" value="1"/>
</dbReference>
<organism evidence="10 11">
    <name type="scientific">Plantactinospora siamensis</name>
    <dbReference type="NCBI Taxonomy" id="555372"/>
    <lineage>
        <taxon>Bacteria</taxon>
        <taxon>Bacillati</taxon>
        <taxon>Actinomycetota</taxon>
        <taxon>Actinomycetes</taxon>
        <taxon>Micromonosporales</taxon>
        <taxon>Micromonosporaceae</taxon>
        <taxon>Plantactinospora</taxon>
    </lineage>
</organism>
<evidence type="ECO:0000313" key="10">
    <source>
        <dbReference type="EMBL" id="MFC0566832.1"/>
    </source>
</evidence>
<dbReference type="PROSITE" id="PS50929">
    <property type="entry name" value="ABC_TM1F"/>
    <property type="match status" value="1"/>
</dbReference>
<comment type="caution">
    <text evidence="10">The sequence shown here is derived from an EMBL/GenBank/DDBJ whole genome shotgun (WGS) entry which is preliminary data.</text>
</comment>
<keyword evidence="3" id="KW-0547">Nucleotide-binding</keyword>
<accession>A0ABV6P1D8</accession>
<dbReference type="InterPro" id="IPR027417">
    <property type="entry name" value="P-loop_NTPase"/>
</dbReference>
<dbReference type="InterPro" id="IPR011527">
    <property type="entry name" value="ABC1_TM_dom"/>
</dbReference>
<dbReference type="InterPro" id="IPR003439">
    <property type="entry name" value="ABC_transporter-like_ATP-bd"/>
</dbReference>
<keyword evidence="11" id="KW-1185">Reference proteome</keyword>
<dbReference type="RefSeq" id="WP_377341816.1">
    <property type="nucleotide sequence ID" value="NZ_JBHLUE010000017.1"/>
</dbReference>
<dbReference type="InterPro" id="IPR017871">
    <property type="entry name" value="ABC_transporter-like_CS"/>
</dbReference>
<evidence type="ECO:0000256" key="7">
    <source>
        <dbReference type="SAM" id="Phobius"/>
    </source>
</evidence>
<reference evidence="10 11" key="1">
    <citation type="submission" date="2024-09" db="EMBL/GenBank/DDBJ databases">
        <authorList>
            <person name="Sun Q."/>
            <person name="Mori K."/>
        </authorList>
    </citation>
    <scope>NUCLEOTIDE SEQUENCE [LARGE SCALE GENOMIC DNA]</scope>
    <source>
        <strain evidence="10 11">TBRC 2205</strain>
    </source>
</reference>
<feature type="domain" description="ABC transporter" evidence="8">
    <location>
        <begin position="356"/>
        <end position="603"/>
    </location>
</feature>
<evidence type="ECO:0000313" key="11">
    <source>
        <dbReference type="Proteomes" id="UP001589894"/>
    </source>
</evidence>
<feature type="transmembrane region" description="Helical" evidence="7">
    <location>
        <begin position="177"/>
        <end position="195"/>
    </location>
</feature>
<dbReference type="PROSITE" id="PS50893">
    <property type="entry name" value="ABC_TRANSPORTER_2"/>
    <property type="match status" value="1"/>
</dbReference>
<keyword evidence="5 7" id="KW-1133">Transmembrane helix</keyword>
<comment type="subcellular location">
    <subcellularLocation>
        <location evidence="1">Cell membrane</location>
        <topology evidence="1">Multi-pass membrane protein</topology>
    </subcellularLocation>
</comment>
<feature type="transmembrane region" description="Helical" evidence="7">
    <location>
        <begin position="265"/>
        <end position="284"/>
    </location>
</feature>
<dbReference type="SUPFAM" id="SSF90123">
    <property type="entry name" value="ABC transporter transmembrane region"/>
    <property type="match status" value="1"/>
</dbReference>
<keyword evidence="6 7" id="KW-0472">Membrane</keyword>
<dbReference type="Gene3D" id="3.40.50.300">
    <property type="entry name" value="P-loop containing nucleotide triphosphate hydrolases"/>
    <property type="match status" value="1"/>
</dbReference>
<evidence type="ECO:0000259" key="9">
    <source>
        <dbReference type="PROSITE" id="PS50929"/>
    </source>
</evidence>
<dbReference type="InterPro" id="IPR036640">
    <property type="entry name" value="ABC1_TM_sf"/>
</dbReference>
<feature type="domain" description="ABC transmembrane type-1" evidence="9">
    <location>
        <begin position="39"/>
        <end position="322"/>
    </location>
</feature>
<dbReference type="PANTHER" id="PTHR24221:SF646">
    <property type="entry name" value="HAEMOLYSIN SECRETION ATP-BINDING PROTEIN"/>
    <property type="match status" value="1"/>
</dbReference>
<dbReference type="InterPro" id="IPR039421">
    <property type="entry name" value="Type_1_exporter"/>
</dbReference>
<evidence type="ECO:0000256" key="4">
    <source>
        <dbReference type="ARBA" id="ARBA00022840"/>
    </source>
</evidence>
<dbReference type="Proteomes" id="UP001589894">
    <property type="component" value="Unassembled WGS sequence"/>
</dbReference>
<evidence type="ECO:0000256" key="6">
    <source>
        <dbReference type="ARBA" id="ARBA00023136"/>
    </source>
</evidence>
<proteinExistence type="predicted"/>
<evidence type="ECO:0000256" key="1">
    <source>
        <dbReference type="ARBA" id="ARBA00004651"/>
    </source>
</evidence>
<evidence type="ECO:0000256" key="2">
    <source>
        <dbReference type="ARBA" id="ARBA00022692"/>
    </source>
</evidence>
<feature type="transmembrane region" description="Helical" evidence="7">
    <location>
        <begin position="296"/>
        <end position="317"/>
    </location>
</feature>
<sequence length="626" mass="67522">MSPAAPAGRRRRAARALRSARAAFGLAVRAAPGATAADVVSTVLLGLTPVLTAWLTKLVIDRLTTGGLSAREVVTLGVGLTLLGSTAAALPHLRRYLEAERTRAVSRLVRQRLYAAVQRFVGLARLEDPAFQDRLQVAQQTGHIGPGQLAGNTLAALQSLIGMTGFLGVLVAMSPPTAVLVLLAAVPTLVIQLRLNRRRVAMMVNLEHFQRRDMFFAQLLVGIPAAKEVRLFGLGRYFGDRMLAELRGMHAQEHRLDRREMRAQATLGLLGAVAAGTGIIYTVGIARSGSATAGDVALFLAAVPGVQSALAGIVGQLGTMHQALLMFAHYQAVVEAEPDLPRPAAPAPTPALRSRIELRDVWFRYSPEHPWVLRGVDLDLPYGSTVALVGLNGAGKSTLVKLLCRFYDPERGSIRWEGTDLRDLDPAALRERIGVVFQDFMAYDLTAAENIGVGDLGSAGDRDRLRAAARAAGADEVLDRLPRGYDTLLTRVFHDGDDGCAGVVLSGGQWQRVALARAFLRANRDLLILDEPSSGLDAEAEHDLHRRLRDLRTGATSLLISHRLNAVREADLIVVLDEGRVVERGNHAELLARGGRYARLFALQSRGYRDPGPEESKGPLLSLSDI</sequence>
<dbReference type="PROSITE" id="PS00211">
    <property type="entry name" value="ABC_TRANSPORTER_1"/>
    <property type="match status" value="1"/>
</dbReference>
<dbReference type="InterPro" id="IPR003593">
    <property type="entry name" value="AAA+_ATPase"/>
</dbReference>
<gene>
    <name evidence="10" type="ORF">ACFFHU_22175</name>
</gene>